<dbReference type="InterPro" id="IPR029068">
    <property type="entry name" value="Glyas_Bleomycin-R_OHBP_Dase"/>
</dbReference>
<gene>
    <name evidence="3" type="ORF">Air01nite_03650</name>
</gene>
<sequence>MRIQESRAVYWCHPERVTGPVPTQVNLVVRDIATSLAFYQLLGWTAEPTGPHVEFAFPGGFTVELDEVESVGRWNSGSPPQQPGSGVVGTRVGSRAEVDALWQKITEAGYESRQAPFDAFWGSRYAIVADPDGHQIGLMSPADDAHRHWPPQPAPNA</sequence>
<feature type="domain" description="VOC" evidence="2">
    <location>
        <begin position="21"/>
        <end position="141"/>
    </location>
</feature>
<evidence type="ECO:0000313" key="4">
    <source>
        <dbReference type="Proteomes" id="UP000624325"/>
    </source>
</evidence>
<proteinExistence type="predicted"/>
<evidence type="ECO:0000256" key="1">
    <source>
        <dbReference type="SAM" id="MobiDB-lite"/>
    </source>
</evidence>
<name>A0ABQ4BUR8_9ACTN</name>
<evidence type="ECO:0000313" key="3">
    <source>
        <dbReference type="EMBL" id="GIF54270.1"/>
    </source>
</evidence>
<dbReference type="Gene3D" id="3.10.180.10">
    <property type="entry name" value="2,3-Dihydroxybiphenyl 1,2-Dioxygenase, domain 1"/>
    <property type="match status" value="1"/>
</dbReference>
<feature type="region of interest" description="Disordered" evidence="1">
    <location>
        <begin position="136"/>
        <end position="157"/>
    </location>
</feature>
<protein>
    <recommendedName>
        <fullName evidence="2">VOC domain-containing protein</fullName>
    </recommendedName>
</protein>
<evidence type="ECO:0000259" key="2">
    <source>
        <dbReference type="PROSITE" id="PS51819"/>
    </source>
</evidence>
<dbReference type="EMBL" id="BONC01000002">
    <property type="protein sequence ID" value="GIF54270.1"/>
    <property type="molecule type" value="Genomic_DNA"/>
</dbReference>
<dbReference type="PANTHER" id="PTHR36503">
    <property type="entry name" value="BLR2520 PROTEIN"/>
    <property type="match status" value="1"/>
</dbReference>
<dbReference type="InterPro" id="IPR037523">
    <property type="entry name" value="VOC_core"/>
</dbReference>
<dbReference type="InterPro" id="IPR004360">
    <property type="entry name" value="Glyas_Fos-R_dOase_dom"/>
</dbReference>
<dbReference type="PANTHER" id="PTHR36503:SF3">
    <property type="entry name" value="BLR0126 PROTEIN"/>
    <property type="match status" value="1"/>
</dbReference>
<dbReference type="SUPFAM" id="SSF54593">
    <property type="entry name" value="Glyoxalase/Bleomycin resistance protein/Dihydroxybiphenyl dioxygenase"/>
    <property type="match status" value="1"/>
</dbReference>
<organism evidence="3 4">
    <name type="scientific">Asanoa iriomotensis</name>
    <dbReference type="NCBI Taxonomy" id="234613"/>
    <lineage>
        <taxon>Bacteria</taxon>
        <taxon>Bacillati</taxon>
        <taxon>Actinomycetota</taxon>
        <taxon>Actinomycetes</taxon>
        <taxon>Micromonosporales</taxon>
        <taxon>Micromonosporaceae</taxon>
        <taxon>Asanoa</taxon>
    </lineage>
</organism>
<dbReference type="Pfam" id="PF00903">
    <property type="entry name" value="Glyoxalase"/>
    <property type="match status" value="1"/>
</dbReference>
<reference evidence="3 4" key="1">
    <citation type="submission" date="2021-01" db="EMBL/GenBank/DDBJ databases">
        <title>Whole genome shotgun sequence of Asanoa iriomotensis NBRC 100142.</title>
        <authorList>
            <person name="Komaki H."/>
            <person name="Tamura T."/>
        </authorList>
    </citation>
    <scope>NUCLEOTIDE SEQUENCE [LARGE SCALE GENOMIC DNA]</scope>
    <source>
        <strain evidence="3 4">NBRC 100142</strain>
    </source>
</reference>
<dbReference type="Proteomes" id="UP000624325">
    <property type="component" value="Unassembled WGS sequence"/>
</dbReference>
<keyword evidence="4" id="KW-1185">Reference proteome</keyword>
<accession>A0ABQ4BUR8</accession>
<comment type="caution">
    <text evidence="3">The sequence shown here is derived from an EMBL/GenBank/DDBJ whole genome shotgun (WGS) entry which is preliminary data.</text>
</comment>
<dbReference type="PROSITE" id="PS51819">
    <property type="entry name" value="VOC"/>
    <property type="match status" value="1"/>
</dbReference>